<organism evidence="10 11">
    <name type="scientific">Modicisalibacter muralis</name>
    <dbReference type="NCBI Taxonomy" id="119000"/>
    <lineage>
        <taxon>Bacteria</taxon>
        <taxon>Pseudomonadati</taxon>
        <taxon>Pseudomonadota</taxon>
        <taxon>Gammaproteobacteria</taxon>
        <taxon>Oceanospirillales</taxon>
        <taxon>Halomonadaceae</taxon>
        <taxon>Modicisalibacter</taxon>
    </lineage>
</organism>
<feature type="transmembrane region" description="Helical" evidence="9">
    <location>
        <begin position="40"/>
        <end position="59"/>
    </location>
</feature>
<evidence type="ECO:0000256" key="2">
    <source>
        <dbReference type="ARBA" id="ARBA00006434"/>
    </source>
</evidence>
<keyword evidence="7 9" id="KW-0472">Membrane</keyword>
<feature type="transmembrane region" description="Helical" evidence="9">
    <location>
        <begin position="379"/>
        <end position="401"/>
    </location>
</feature>
<feature type="transmembrane region" description="Helical" evidence="9">
    <location>
        <begin position="260"/>
        <end position="285"/>
    </location>
</feature>
<evidence type="ECO:0000256" key="9">
    <source>
        <dbReference type="SAM" id="Phobius"/>
    </source>
</evidence>
<dbReference type="STRING" id="119000.SAMN05661010_02996"/>
<dbReference type="InterPro" id="IPR050277">
    <property type="entry name" value="Sodium:Solute_Symporter"/>
</dbReference>
<keyword evidence="11" id="KW-1185">Reference proteome</keyword>
<evidence type="ECO:0000256" key="5">
    <source>
        <dbReference type="ARBA" id="ARBA00022847"/>
    </source>
</evidence>
<feature type="transmembrane region" description="Helical" evidence="9">
    <location>
        <begin position="353"/>
        <end position="373"/>
    </location>
</feature>
<dbReference type="PROSITE" id="PS50283">
    <property type="entry name" value="NA_SOLUT_SYMP_3"/>
    <property type="match status" value="1"/>
</dbReference>
<feature type="transmembrane region" description="Helical" evidence="9">
    <location>
        <begin position="155"/>
        <end position="175"/>
    </location>
</feature>
<dbReference type="RefSeq" id="WP_089729998.1">
    <property type="nucleotide sequence ID" value="NZ_FNGI01000009.1"/>
</dbReference>
<protein>
    <submittedName>
        <fullName evidence="10">Solute:Na+ symporter, SSS family</fullName>
    </submittedName>
</protein>
<keyword evidence="6 9" id="KW-1133">Transmembrane helix</keyword>
<comment type="similarity">
    <text evidence="2 8">Belongs to the sodium:solute symporter (SSF) (TC 2.A.21) family.</text>
</comment>
<dbReference type="PANTHER" id="PTHR48086:SF7">
    <property type="entry name" value="SODIUM-SOLUTE SYMPORTER-RELATED"/>
    <property type="match status" value="1"/>
</dbReference>
<evidence type="ECO:0000256" key="6">
    <source>
        <dbReference type="ARBA" id="ARBA00022989"/>
    </source>
</evidence>
<feature type="transmembrane region" description="Helical" evidence="9">
    <location>
        <begin position="118"/>
        <end position="143"/>
    </location>
</feature>
<feature type="transmembrane region" description="Helical" evidence="9">
    <location>
        <begin position="181"/>
        <end position="200"/>
    </location>
</feature>
<dbReference type="CDD" id="cd10322">
    <property type="entry name" value="SLC5sbd"/>
    <property type="match status" value="1"/>
</dbReference>
<evidence type="ECO:0000256" key="7">
    <source>
        <dbReference type="ARBA" id="ARBA00023136"/>
    </source>
</evidence>
<feature type="transmembrane region" description="Helical" evidence="9">
    <location>
        <begin position="432"/>
        <end position="454"/>
    </location>
</feature>
<evidence type="ECO:0000313" key="11">
    <source>
        <dbReference type="Proteomes" id="UP000198654"/>
    </source>
</evidence>
<sequence length="470" mass="50089">MNLIDLLGLLVYFAILILIGYRSARKVSNSADFAVAGNKIIWPVLFATLAASFLGGGASMGRAGKTFAEGYAFMFAASAFPIATVLTGLYIAPRLKRYTDAHTVGDIMAHHFGVSARLFTGIFSLVFCVGILGAQALAVGTVFHTILGIEVATGILIGMAVVLLYSTVGGMWAVIQTDVVQFLMLAVFLPLTMLIGIHELGGPAALVERLPEAHLSLMGDYSIGMFVSIFVAFLLGETLVPPYTQRALSAPDSRHARIGYSVAGGFGFLFYFVSATIGLIALVLYPNISPDQAMPALIRDILPVGITGLVLASLLAVVMSTADSYLNSAAVIFVSDIYKPFIEPGVGERKRLWIERIVNLLIGIGAVIFALYATSIVDALLLSYALWAPTILLPFVFAVLFDLRCSRSAIAAMLAGALVTIFWKWGPFDLQAATGLTALIAGVITNVAVFTLVYRCFRVLPRASASPNAQ</sequence>
<reference evidence="10 11" key="1">
    <citation type="submission" date="2016-10" db="EMBL/GenBank/DDBJ databases">
        <authorList>
            <person name="de Groot N.N."/>
        </authorList>
    </citation>
    <scope>NUCLEOTIDE SEQUENCE [LARGE SCALE GENOMIC DNA]</scope>
    <source>
        <strain evidence="10 11">DSM 14789</strain>
    </source>
</reference>
<dbReference type="PANTHER" id="PTHR48086">
    <property type="entry name" value="SODIUM/PROLINE SYMPORTER-RELATED"/>
    <property type="match status" value="1"/>
</dbReference>
<dbReference type="Proteomes" id="UP000198654">
    <property type="component" value="Unassembled WGS sequence"/>
</dbReference>
<evidence type="ECO:0000313" key="10">
    <source>
        <dbReference type="EMBL" id="SDL96274.1"/>
    </source>
</evidence>
<dbReference type="AlphaFoldDB" id="A0A1G9PC29"/>
<dbReference type="InterPro" id="IPR038377">
    <property type="entry name" value="Na/Glc_symporter_sf"/>
</dbReference>
<evidence type="ECO:0000256" key="4">
    <source>
        <dbReference type="ARBA" id="ARBA00022692"/>
    </source>
</evidence>
<dbReference type="GO" id="GO:0005886">
    <property type="term" value="C:plasma membrane"/>
    <property type="evidence" value="ECO:0007669"/>
    <property type="project" value="TreeGrafter"/>
</dbReference>
<keyword evidence="4 9" id="KW-0812">Transmembrane</keyword>
<keyword evidence="5" id="KW-0769">Symport</keyword>
<evidence type="ECO:0000256" key="3">
    <source>
        <dbReference type="ARBA" id="ARBA00022448"/>
    </source>
</evidence>
<proteinExistence type="inferred from homology"/>
<dbReference type="OrthoDB" id="9803348at2"/>
<comment type="subcellular location">
    <subcellularLocation>
        <location evidence="1">Membrane</location>
        <topology evidence="1">Multi-pass membrane protein</topology>
    </subcellularLocation>
</comment>
<keyword evidence="3" id="KW-0813">Transport</keyword>
<feature type="transmembrane region" description="Helical" evidence="9">
    <location>
        <begin position="71"/>
        <end position="92"/>
    </location>
</feature>
<gene>
    <name evidence="10" type="ORF">SAMN05661010_02996</name>
</gene>
<evidence type="ECO:0000256" key="8">
    <source>
        <dbReference type="RuleBase" id="RU362091"/>
    </source>
</evidence>
<feature type="transmembrane region" description="Helical" evidence="9">
    <location>
        <begin position="221"/>
        <end position="240"/>
    </location>
</feature>
<feature type="transmembrane region" description="Helical" evidence="9">
    <location>
        <begin position="408"/>
        <end position="426"/>
    </location>
</feature>
<evidence type="ECO:0000256" key="1">
    <source>
        <dbReference type="ARBA" id="ARBA00004141"/>
    </source>
</evidence>
<dbReference type="EMBL" id="FNGI01000009">
    <property type="protein sequence ID" value="SDL96274.1"/>
    <property type="molecule type" value="Genomic_DNA"/>
</dbReference>
<dbReference type="Gene3D" id="1.20.1730.10">
    <property type="entry name" value="Sodium/glucose cotransporter"/>
    <property type="match status" value="1"/>
</dbReference>
<feature type="transmembrane region" description="Helical" evidence="9">
    <location>
        <begin position="297"/>
        <end position="318"/>
    </location>
</feature>
<dbReference type="InterPro" id="IPR001734">
    <property type="entry name" value="Na/solute_symporter"/>
</dbReference>
<accession>A0A1G9PC29</accession>
<dbReference type="Pfam" id="PF00474">
    <property type="entry name" value="SSF"/>
    <property type="match status" value="1"/>
</dbReference>
<dbReference type="GO" id="GO:0015293">
    <property type="term" value="F:symporter activity"/>
    <property type="evidence" value="ECO:0007669"/>
    <property type="project" value="UniProtKB-KW"/>
</dbReference>
<name>A0A1G9PC29_9GAMM</name>